<gene>
    <name evidence="3" type="ORF">ACFSBI_11070</name>
</gene>
<feature type="transmembrane region" description="Helical" evidence="2">
    <location>
        <begin position="85"/>
        <end position="106"/>
    </location>
</feature>
<sequence>MTDAGDRQDEPEQRPTTRRNPLQTASDAVVSPSLARTNPAASVAVAVGLIGLFFPSFGVLPGLGVVVAVIGIVRSRRLAREGAEATGLGRAGVGLALAAAGLLRLVPAVAQLTG</sequence>
<keyword evidence="2" id="KW-0472">Membrane</keyword>
<organism evidence="3 4">
    <name type="scientific">Amnibacterium endophyticum</name>
    <dbReference type="NCBI Taxonomy" id="2109337"/>
    <lineage>
        <taxon>Bacteria</taxon>
        <taxon>Bacillati</taxon>
        <taxon>Actinomycetota</taxon>
        <taxon>Actinomycetes</taxon>
        <taxon>Micrococcales</taxon>
        <taxon>Microbacteriaceae</taxon>
        <taxon>Amnibacterium</taxon>
    </lineage>
</organism>
<protein>
    <recommendedName>
        <fullName evidence="5">DUF4190 domain-containing protein</fullName>
    </recommendedName>
</protein>
<name>A0ABW4LEY7_9MICO</name>
<keyword evidence="2" id="KW-1133">Transmembrane helix</keyword>
<dbReference type="EMBL" id="JBHUEA010000016">
    <property type="protein sequence ID" value="MFD1722091.1"/>
    <property type="molecule type" value="Genomic_DNA"/>
</dbReference>
<accession>A0ABW4LEY7</accession>
<evidence type="ECO:0000313" key="3">
    <source>
        <dbReference type="EMBL" id="MFD1722091.1"/>
    </source>
</evidence>
<dbReference type="RefSeq" id="WP_377934886.1">
    <property type="nucleotide sequence ID" value="NZ_JBHUEA010000016.1"/>
</dbReference>
<reference evidence="4" key="1">
    <citation type="journal article" date="2019" name="Int. J. Syst. Evol. Microbiol.">
        <title>The Global Catalogue of Microorganisms (GCM) 10K type strain sequencing project: providing services to taxonomists for standard genome sequencing and annotation.</title>
        <authorList>
            <consortium name="The Broad Institute Genomics Platform"/>
            <consortium name="The Broad Institute Genome Sequencing Center for Infectious Disease"/>
            <person name="Wu L."/>
            <person name="Ma J."/>
        </authorList>
    </citation>
    <scope>NUCLEOTIDE SEQUENCE [LARGE SCALE GENOMIC DNA]</scope>
    <source>
        <strain evidence="4">CGMCC 1.12471</strain>
    </source>
</reference>
<evidence type="ECO:0000256" key="2">
    <source>
        <dbReference type="SAM" id="Phobius"/>
    </source>
</evidence>
<evidence type="ECO:0000256" key="1">
    <source>
        <dbReference type="SAM" id="MobiDB-lite"/>
    </source>
</evidence>
<evidence type="ECO:0000313" key="4">
    <source>
        <dbReference type="Proteomes" id="UP001597347"/>
    </source>
</evidence>
<feature type="region of interest" description="Disordered" evidence="1">
    <location>
        <begin position="1"/>
        <end position="31"/>
    </location>
</feature>
<feature type="compositionally biased region" description="Basic and acidic residues" evidence="1">
    <location>
        <begin position="1"/>
        <end position="15"/>
    </location>
</feature>
<keyword evidence="4" id="KW-1185">Reference proteome</keyword>
<dbReference type="Proteomes" id="UP001597347">
    <property type="component" value="Unassembled WGS sequence"/>
</dbReference>
<keyword evidence="2" id="KW-0812">Transmembrane</keyword>
<proteinExistence type="predicted"/>
<evidence type="ECO:0008006" key="5">
    <source>
        <dbReference type="Google" id="ProtNLM"/>
    </source>
</evidence>
<feature type="transmembrane region" description="Helical" evidence="2">
    <location>
        <begin position="40"/>
        <end position="73"/>
    </location>
</feature>
<comment type="caution">
    <text evidence="3">The sequence shown here is derived from an EMBL/GenBank/DDBJ whole genome shotgun (WGS) entry which is preliminary data.</text>
</comment>